<gene>
    <name evidence="9" type="ORF">CARUB_v10004500mg</name>
</gene>
<organism evidence="9 10">
    <name type="scientific">Capsella rubella</name>
    <dbReference type="NCBI Taxonomy" id="81985"/>
    <lineage>
        <taxon>Eukaryota</taxon>
        <taxon>Viridiplantae</taxon>
        <taxon>Streptophyta</taxon>
        <taxon>Embryophyta</taxon>
        <taxon>Tracheophyta</taxon>
        <taxon>Spermatophyta</taxon>
        <taxon>Magnoliopsida</taxon>
        <taxon>eudicotyledons</taxon>
        <taxon>Gunneridae</taxon>
        <taxon>Pentapetalae</taxon>
        <taxon>rosids</taxon>
        <taxon>malvids</taxon>
        <taxon>Brassicales</taxon>
        <taxon>Brassicaceae</taxon>
        <taxon>Camelineae</taxon>
        <taxon>Capsella</taxon>
    </lineage>
</organism>
<keyword evidence="6" id="KW-0175">Coiled coil</keyword>
<reference evidence="10" key="1">
    <citation type="journal article" date="2013" name="Nat. Genet.">
        <title>The Capsella rubella genome and the genomic consequences of rapid mating system evolution.</title>
        <authorList>
            <person name="Slotte T."/>
            <person name="Hazzouri K.M."/>
            <person name="Agren J.A."/>
            <person name="Koenig D."/>
            <person name="Maumus F."/>
            <person name="Guo Y.L."/>
            <person name="Steige K."/>
            <person name="Platts A.E."/>
            <person name="Escobar J.S."/>
            <person name="Newman L.K."/>
            <person name="Wang W."/>
            <person name="Mandakova T."/>
            <person name="Vello E."/>
            <person name="Smith L.M."/>
            <person name="Henz S.R."/>
            <person name="Steffen J."/>
            <person name="Takuno S."/>
            <person name="Brandvain Y."/>
            <person name="Coop G."/>
            <person name="Andolfatto P."/>
            <person name="Hu T.T."/>
            <person name="Blanchette M."/>
            <person name="Clark R.M."/>
            <person name="Quesneville H."/>
            <person name="Nordborg M."/>
            <person name="Gaut B.S."/>
            <person name="Lysak M.A."/>
            <person name="Jenkins J."/>
            <person name="Grimwood J."/>
            <person name="Chapman J."/>
            <person name="Prochnik S."/>
            <person name="Shu S."/>
            <person name="Rokhsar D."/>
            <person name="Schmutz J."/>
            <person name="Weigel D."/>
            <person name="Wright S.I."/>
        </authorList>
    </citation>
    <scope>NUCLEOTIDE SEQUENCE [LARGE SCALE GENOMIC DNA]</scope>
    <source>
        <strain evidence="10">cv. Monte Gargano</strain>
    </source>
</reference>
<feature type="compositionally biased region" description="Polar residues" evidence="7">
    <location>
        <begin position="83"/>
        <end position="95"/>
    </location>
</feature>
<dbReference type="SUPFAM" id="SSF57959">
    <property type="entry name" value="Leucine zipper domain"/>
    <property type="match status" value="1"/>
</dbReference>
<evidence type="ECO:0000256" key="1">
    <source>
        <dbReference type="ARBA" id="ARBA00004123"/>
    </source>
</evidence>
<evidence type="ECO:0000256" key="6">
    <source>
        <dbReference type="SAM" id="Coils"/>
    </source>
</evidence>
<evidence type="ECO:0000256" key="5">
    <source>
        <dbReference type="ARBA" id="ARBA00023242"/>
    </source>
</evidence>
<proteinExistence type="predicted"/>
<feature type="compositionally biased region" description="Polar residues" evidence="7">
    <location>
        <begin position="279"/>
        <end position="310"/>
    </location>
</feature>
<feature type="compositionally biased region" description="Basic and acidic residues" evidence="7">
    <location>
        <begin position="225"/>
        <end position="238"/>
    </location>
</feature>
<evidence type="ECO:0000256" key="3">
    <source>
        <dbReference type="ARBA" id="ARBA00023125"/>
    </source>
</evidence>
<keyword evidence="5" id="KW-0539">Nucleus</keyword>
<feature type="region of interest" description="Disordered" evidence="7">
    <location>
        <begin position="259"/>
        <end position="329"/>
    </location>
</feature>
<comment type="subcellular location">
    <subcellularLocation>
        <location evidence="1">Nucleus</location>
    </subcellularLocation>
</comment>
<feature type="compositionally biased region" description="Low complexity" evidence="7">
    <location>
        <begin position="158"/>
        <end position="173"/>
    </location>
</feature>
<evidence type="ECO:0000256" key="2">
    <source>
        <dbReference type="ARBA" id="ARBA00023015"/>
    </source>
</evidence>
<evidence type="ECO:0000313" key="10">
    <source>
        <dbReference type="Proteomes" id="UP000029121"/>
    </source>
</evidence>
<feature type="region of interest" description="Disordered" evidence="7">
    <location>
        <begin position="533"/>
        <end position="557"/>
    </location>
</feature>
<dbReference type="AlphaFoldDB" id="R0GHR2"/>
<dbReference type="PANTHER" id="PTHR13690:SF80">
    <property type="entry name" value="BZIP TRANSCRIPTION FACTOR FAMILY PROTEIN-RELATED"/>
    <property type="match status" value="1"/>
</dbReference>
<accession>R0GHR2</accession>
<dbReference type="Gene3D" id="1.20.5.170">
    <property type="match status" value="1"/>
</dbReference>
<dbReference type="InterPro" id="IPR046347">
    <property type="entry name" value="bZIP_sf"/>
</dbReference>
<name>R0GHR2_9BRAS</name>
<feature type="domain" description="BZIP" evidence="8">
    <location>
        <begin position="411"/>
        <end position="464"/>
    </location>
</feature>
<dbReference type="SMART" id="SM00338">
    <property type="entry name" value="BRLZ"/>
    <property type="match status" value="1"/>
</dbReference>
<dbReference type="PANTHER" id="PTHR13690">
    <property type="entry name" value="TRANSCRIPTION FACTOR POSF21-RELATED"/>
    <property type="match status" value="1"/>
</dbReference>
<keyword evidence="10" id="KW-1185">Reference proteome</keyword>
<feature type="region of interest" description="Disordered" evidence="7">
    <location>
        <begin position="203"/>
        <end position="238"/>
    </location>
</feature>
<evidence type="ECO:0000313" key="9">
    <source>
        <dbReference type="EMBL" id="EOA16354.1"/>
    </source>
</evidence>
<dbReference type="InterPro" id="IPR044759">
    <property type="entry name" value="bZIP_RF2"/>
</dbReference>
<feature type="compositionally biased region" description="Basic and acidic residues" evidence="7">
    <location>
        <begin position="264"/>
        <end position="278"/>
    </location>
</feature>
<dbReference type="OrthoDB" id="1435597at2759"/>
<feature type="coiled-coil region" evidence="6">
    <location>
        <begin position="436"/>
        <end position="463"/>
    </location>
</feature>
<keyword evidence="4" id="KW-0804">Transcription</keyword>
<feature type="region of interest" description="Disordered" evidence="7">
    <location>
        <begin position="350"/>
        <end position="373"/>
    </location>
</feature>
<dbReference type="KEGG" id="crb:17878560"/>
<dbReference type="InterPro" id="IPR004827">
    <property type="entry name" value="bZIP"/>
</dbReference>
<feature type="compositionally biased region" description="Pro residues" evidence="7">
    <location>
        <begin position="72"/>
        <end position="82"/>
    </location>
</feature>
<dbReference type="STRING" id="81985.R0GHR2"/>
<evidence type="ECO:0000256" key="7">
    <source>
        <dbReference type="SAM" id="MobiDB-lite"/>
    </source>
</evidence>
<feature type="compositionally biased region" description="Low complexity" evidence="7">
    <location>
        <begin position="110"/>
        <end position="131"/>
    </location>
</feature>
<dbReference type="GO" id="GO:0005634">
    <property type="term" value="C:nucleus"/>
    <property type="evidence" value="ECO:0007669"/>
    <property type="project" value="UniProtKB-SubCell"/>
</dbReference>
<protein>
    <recommendedName>
        <fullName evidence="8">BZIP domain-containing protein</fullName>
    </recommendedName>
</protein>
<feature type="compositionally biased region" description="Low complexity" evidence="7">
    <location>
        <begin position="533"/>
        <end position="544"/>
    </location>
</feature>
<dbReference type="FunFam" id="1.20.5.170:FF:000009">
    <property type="entry name" value="probable transcription factor PosF21"/>
    <property type="match status" value="1"/>
</dbReference>
<keyword evidence="3" id="KW-0238">DNA-binding</keyword>
<feature type="compositionally biased region" description="Low complexity" evidence="7">
    <location>
        <begin position="22"/>
        <end position="32"/>
    </location>
</feature>
<dbReference type="GO" id="GO:0003677">
    <property type="term" value="F:DNA binding"/>
    <property type="evidence" value="ECO:0007669"/>
    <property type="project" value="UniProtKB-KW"/>
</dbReference>
<feature type="compositionally biased region" description="Polar residues" evidence="7">
    <location>
        <begin position="33"/>
        <end position="61"/>
    </location>
</feature>
<feature type="compositionally biased region" description="Polar residues" evidence="7">
    <location>
        <begin position="361"/>
        <end position="373"/>
    </location>
</feature>
<dbReference type="EMBL" id="KB870811">
    <property type="protein sequence ID" value="EOA16354.1"/>
    <property type="molecule type" value="Genomic_DNA"/>
</dbReference>
<dbReference type="eggNOG" id="ENOG502QRIA">
    <property type="taxonomic scope" value="Eukaryota"/>
</dbReference>
<dbReference type="Proteomes" id="UP000029121">
    <property type="component" value="Unassembled WGS sequence"/>
</dbReference>
<keyword evidence="2" id="KW-0805">Transcription regulation</keyword>
<dbReference type="PROSITE" id="PS50217">
    <property type="entry name" value="BZIP"/>
    <property type="match status" value="1"/>
</dbReference>
<dbReference type="GO" id="GO:0003700">
    <property type="term" value="F:DNA-binding transcription factor activity"/>
    <property type="evidence" value="ECO:0007669"/>
    <property type="project" value="InterPro"/>
</dbReference>
<sequence length="557" mass="61085">MGDTDKCNTDMIQRLPPSFGTSSSSSSSSSSSFPKNPIQQLDLNPNLMRSTPQFPQFSKPFSDTGKRIGVPPSHPNLIPPTSPYSQIPTSRQPNYNPGGGHSRSMSQPNSFFSFDSLPPLSPSPFRDSLSPQPDHDVSMDDPDSGAFTSNASLPPSPFTRCNSTSSSSLRLPDSLPPRKSHRRSNSDIPTGFSSIILHNSLPFRPLDRSVSGGESADWSKSSPFVKKESTCEREGVGEREAMDDLFSAYMNLENIDVLNSSEADDSRNGNENRDDMDSSRASGTKTNGSDTEGESSSVNETANNNNTLISSGEKRESVKRRAAGGDIAPTSRHYRSVSVDSCFMEKLSFGDESLKPPPSPGTMSRKVSPTNSVDGNSGAAFSIEFKNGEFTAAEMKKIMANDKLAEMAMSDPKRVKRILANRQSAARSKERKMRYIVELEHKVQTLQTEATTLSAQLTLLQRDMIGQTNQNNELKFRLQAMEQQARLRDALNEALSGEVQRLKLAIGETSHNETDRSKMQSLNAEMFQQLNISQSRQQSQQNQNGTMALATKPESND</sequence>
<evidence type="ECO:0000256" key="4">
    <source>
        <dbReference type="ARBA" id="ARBA00023163"/>
    </source>
</evidence>
<evidence type="ECO:0000259" key="8">
    <source>
        <dbReference type="PROSITE" id="PS50217"/>
    </source>
</evidence>
<feature type="region of interest" description="Disordered" evidence="7">
    <location>
        <begin position="1"/>
        <end position="191"/>
    </location>
</feature>
<dbReference type="Pfam" id="PF00170">
    <property type="entry name" value="bZIP_1"/>
    <property type="match status" value="1"/>
</dbReference>
<dbReference type="CDD" id="cd14703">
    <property type="entry name" value="bZIP_plant_RF2"/>
    <property type="match status" value="1"/>
</dbReference>